<keyword evidence="3" id="KW-1185">Reference proteome</keyword>
<dbReference type="AlphaFoldDB" id="A0A077ZVU2"/>
<dbReference type="OrthoDB" id="282796at2759"/>
<proteinExistence type="predicted"/>
<dbReference type="Proteomes" id="UP000039865">
    <property type="component" value="Unassembled WGS sequence"/>
</dbReference>
<sequence length="549" mass="62613">MDFSLFQNSSSIQPKYTHYAPDGHGRDTYVIANNGGLLSMAGAKIPHTGYQQKSVPTQFFVNQQQHNYSFSPRKEPTSLRYYGDGSGRDGYVIQDFGGLVKTYGNPDTLGNFYKTLRQSPKNYDQTGFGGTAGLFKKNKWLTPKAREIVKQCFMNQKDASLRLSTPKYVDVRGSQNFIDKAEKLKVQRERFNGSPMHQTEPNSNLNTNRDRLKSSNQLNRSVQLETTDRKANQSLNLMDNALAQNSRLGMVLRYQNLKGGQSSGSGGITQNSNHQMSIEKPKIKSDTEQINESLQKHFAKTHKSINPINSYNTQQNFNKSFDVRQQQPLKLLSQDINLQQYNQRKLITRQQGKRQQQTEQIVKEPPIMVFTPQEERLQRTIDNTSPRYNPIYKDKYNFSNEKQHQSQASTQLSIQSNQGIISKNVKQPHRTIQNATTADNRREKLRDIIKNISNNNQMVQTISIQKNSYNEKLKDKSSLLELSRTNDRKQNQSVLVYNSNDKMIDLDQSPSPVKKERKVVKGVGVSPRDRAGIFSTNGIDNGLSKSIML</sequence>
<name>A0A077ZVU2_STYLE</name>
<feature type="compositionally biased region" description="Polar residues" evidence="1">
    <location>
        <begin position="195"/>
        <end position="207"/>
    </location>
</feature>
<accession>A0A077ZVU2</accession>
<feature type="region of interest" description="Disordered" evidence="1">
    <location>
        <begin position="190"/>
        <end position="231"/>
    </location>
</feature>
<gene>
    <name evidence="2" type="primary">Contig14106.g15036</name>
    <name evidence="2" type="ORF">STYLEM_2707</name>
</gene>
<protein>
    <submittedName>
        <fullName evidence="2">Uncharacterized protein</fullName>
    </submittedName>
</protein>
<evidence type="ECO:0000313" key="2">
    <source>
        <dbReference type="EMBL" id="CDW73721.1"/>
    </source>
</evidence>
<evidence type="ECO:0000256" key="1">
    <source>
        <dbReference type="SAM" id="MobiDB-lite"/>
    </source>
</evidence>
<organism evidence="2 3">
    <name type="scientific">Stylonychia lemnae</name>
    <name type="common">Ciliate</name>
    <dbReference type="NCBI Taxonomy" id="5949"/>
    <lineage>
        <taxon>Eukaryota</taxon>
        <taxon>Sar</taxon>
        <taxon>Alveolata</taxon>
        <taxon>Ciliophora</taxon>
        <taxon>Intramacronucleata</taxon>
        <taxon>Spirotrichea</taxon>
        <taxon>Stichotrichia</taxon>
        <taxon>Sporadotrichida</taxon>
        <taxon>Oxytrichidae</taxon>
        <taxon>Stylonychinae</taxon>
        <taxon>Stylonychia</taxon>
    </lineage>
</organism>
<dbReference type="InParanoid" id="A0A077ZVU2"/>
<evidence type="ECO:0000313" key="3">
    <source>
        <dbReference type="Proteomes" id="UP000039865"/>
    </source>
</evidence>
<feature type="compositionally biased region" description="Polar residues" evidence="1">
    <location>
        <begin position="214"/>
        <end position="225"/>
    </location>
</feature>
<dbReference type="EMBL" id="CCKQ01002610">
    <property type="protein sequence ID" value="CDW73721.1"/>
    <property type="molecule type" value="Genomic_DNA"/>
</dbReference>
<reference evidence="2 3" key="1">
    <citation type="submission" date="2014-06" db="EMBL/GenBank/DDBJ databases">
        <authorList>
            <person name="Swart Estienne"/>
        </authorList>
    </citation>
    <scope>NUCLEOTIDE SEQUENCE [LARGE SCALE GENOMIC DNA]</scope>
    <source>
        <strain evidence="2 3">130c</strain>
    </source>
</reference>